<dbReference type="PANTHER" id="PTHR43453">
    <property type="entry name" value="RRNA METHYLASE-LIKE"/>
    <property type="match status" value="1"/>
</dbReference>
<proteinExistence type="inferred from homology"/>
<dbReference type="KEGG" id="fya:KMW28_01605"/>
<sequence>MPYVDESYVKFYNTEYFKQYTEVEGLIDYLKTFATEERLEKIQEVLQGRTNHLTVLLEEIYKPQNGAAVMRTCDCFGIQQLHVIDAEDRFQLSTSVAKGAAKWVDLHKYSSLKSSVEHLKSKGYKLVATSPHTDMTLDDLPVDEPLALMFGNEFAGLTDEAVEMADYKVKIPMHGFAESFNISVSAALVLNQLSIKMRKSPDIDWTLRDDEKKLIEGAWVCKSLKFFENLLKTYPPKK</sequence>
<reference evidence="9 10" key="1">
    <citation type="submission" date="2021-05" db="EMBL/GenBank/DDBJ databases">
        <title>Comparative genomic studies on the polysaccharide-degrading batcterial strains of the Flammeovirga genus.</title>
        <authorList>
            <person name="Zewei F."/>
            <person name="Zheng Z."/>
            <person name="Yu L."/>
            <person name="Ruyue G."/>
            <person name="Yanhong M."/>
            <person name="Yuanyuan C."/>
            <person name="Jingyan G."/>
            <person name="Wenjun H."/>
        </authorList>
    </citation>
    <scope>NUCLEOTIDE SEQUENCE [LARGE SCALE GENOMIC DNA]</scope>
    <source>
        <strain evidence="9 10">NBRC:100898</strain>
    </source>
</reference>
<feature type="domain" description="tRNA/rRNA methyltransferase SpoU type" evidence="8">
    <location>
        <begin position="53"/>
        <end position="190"/>
    </location>
</feature>
<evidence type="ECO:0000256" key="1">
    <source>
        <dbReference type="ARBA" id="ARBA00022555"/>
    </source>
</evidence>
<dbReference type="GO" id="GO:0002938">
    <property type="term" value="P:tRNA guanine ribose methylation"/>
    <property type="evidence" value="ECO:0007669"/>
    <property type="project" value="UniProtKB-UniRule"/>
</dbReference>
<organism evidence="9 10">
    <name type="scientific">Flammeovirga yaeyamensis</name>
    <dbReference type="NCBI Taxonomy" id="367791"/>
    <lineage>
        <taxon>Bacteria</taxon>
        <taxon>Pseudomonadati</taxon>
        <taxon>Bacteroidota</taxon>
        <taxon>Cytophagia</taxon>
        <taxon>Cytophagales</taxon>
        <taxon>Flammeovirgaceae</taxon>
        <taxon>Flammeovirga</taxon>
    </lineage>
</organism>
<dbReference type="InterPro" id="IPR029026">
    <property type="entry name" value="tRNA_m1G_MTases_N"/>
</dbReference>
<evidence type="ECO:0000256" key="6">
    <source>
        <dbReference type="ARBA" id="ARBA00022884"/>
    </source>
</evidence>
<dbReference type="GO" id="GO:0141100">
    <property type="term" value="F:tRNA (guanine(18)-2'-O)-methyltransferase activity"/>
    <property type="evidence" value="ECO:0007669"/>
    <property type="project" value="UniProtKB-UniRule"/>
</dbReference>
<keyword evidence="3 7" id="KW-0808">Transferase</keyword>
<evidence type="ECO:0000259" key="8">
    <source>
        <dbReference type="Pfam" id="PF00588"/>
    </source>
</evidence>
<dbReference type="Pfam" id="PF00588">
    <property type="entry name" value="SpoU_methylase"/>
    <property type="match status" value="1"/>
</dbReference>
<keyword evidence="5 7" id="KW-0819">tRNA processing</keyword>
<dbReference type="PANTHER" id="PTHR43453:SF1">
    <property type="entry name" value="TRNA_RRNA METHYLTRANSFERASE SPOU TYPE DOMAIN-CONTAINING PROTEIN"/>
    <property type="match status" value="1"/>
</dbReference>
<dbReference type="Proteomes" id="UP000678679">
    <property type="component" value="Chromosome 1"/>
</dbReference>
<dbReference type="RefSeq" id="WP_169664770.1">
    <property type="nucleotide sequence ID" value="NZ_CP076132.1"/>
</dbReference>
<dbReference type="AlphaFoldDB" id="A0AAX1N7A7"/>
<keyword evidence="2 7" id="KW-0489">Methyltransferase</keyword>
<evidence type="ECO:0000256" key="4">
    <source>
        <dbReference type="ARBA" id="ARBA00022691"/>
    </source>
</evidence>
<dbReference type="GO" id="GO:0000049">
    <property type="term" value="F:tRNA binding"/>
    <property type="evidence" value="ECO:0007669"/>
    <property type="project" value="UniProtKB-UniRule"/>
</dbReference>
<evidence type="ECO:0000313" key="9">
    <source>
        <dbReference type="EMBL" id="QWG02306.1"/>
    </source>
</evidence>
<keyword evidence="10" id="KW-1185">Reference proteome</keyword>
<dbReference type="InterPro" id="IPR029028">
    <property type="entry name" value="Alpha/beta_knot_MTases"/>
</dbReference>
<feature type="binding site" evidence="7">
    <location>
        <position position="171"/>
    </location>
    <ligand>
        <name>S-adenosyl-L-methionine</name>
        <dbReference type="ChEBI" id="CHEBI:59789"/>
    </ligand>
</feature>
<comment type="function">
    <text evidence="7">Catalyzes the 2'-O methylation of guanosine at position 18 in tRNA.</text>
</comment>
<comment type="similarity">
    <text evidence="7">Belongs to the class IV-like SAM-binding methyltransferase superfamily. RNA methyltransferase TrmH family.</text>
</comment>
<evidence type="ECO:0000256" key="7">
    <source>
        <dbReference type="HAMAP-Rule" id="MF_02060"/>
    </source>
</evidence>
<name>A0AAX1N7A7_9BACT</name>
<feature type="binding site" evidence="7">
    <location>
        <position position="129"/>
    </location>
    <ligand>
        <name>S-adenosyl-L-methionine</name>
        <dbReference type="ChEBI" id="CHEBI:59789"/>
    </ligand>
</feature>
<keyword evidence="6 7" id="KW-0694">RNA-binding</keyword>
<evidence type="ECO:0000256" key="5">
    <source>
        <dbReference type="ARBA" id="ARBA00022694"/>
    </source>
</evidence>
<evidence type="ECO:0000256" key="3">
    <source>
        <dbReference type="ARBA" id="ARBA00022679"/>
    </source>
</evidence>
<gene>
    <name evidence="7" type="primary">trmH</name>
    <name evidence="9" type="ORF">KMW28_01605</name>
</gene>
<dbReference type="CDD" id="cd18092">
    <property type="entry name" value="SpoU-like_TrmH"/>
    <property type="match status" value="1"/>
</dbReference>
<evidence type="ECO:0000256" key="2">
    <source>
        <dbReference type="ARBA" id="ARBA00022603"/>
    </source>
</evidence>
<dbReference type="EC" id="2.1.1.34" evidence="7"/>
<dbReference type="HAMAP" id="MF_02060">
    <property type="entry name" value="tRNA_methyltr_TrmH"/>
    <property type="match status" value="1"/>
</dbReference>
<accession>A0AAX1N7A7</accession>
<dbReference type="InterPro" id="IPR001537">
    <property type="entry name" value="SpoU_MeTrfase"/>
</dbReference>
<evidence type="ECO:0000313" key="10">
    <source>
        <dbReference type="Proteomes" id="UP000678679"/>
    </source>
</evidence>
<protein>
    <recommendedName>
        <fullName evidence="7">tRNA (guanosine(18)-2'-O)-methyltransferase</fullName>
        <ecNumber evidence="7">2.1.1.34</ecNumber>
    </recommendedName>
    <alternativeName>
        <fullName evidence="7">tRNA [Gm18] methyltransferase</fullName>
    </alternativeName>
</protein>
<keyword evidence="4 7" id="KW-0949">S-adenosyl-L-methionine</keyword>
<comment type="catalytic activity">
    <reaction evidence="7">
        <text>guanosine(18) in tRNA + S-adenosyl-L-methionine = 2'-O-methylguanosine(18) in tRNA + S-adenosyl-L-homocysteine + H(+)</text>
        <dbReference type="Rhea" id="RHEA:20077"/>
        <dbReference type="Rhea" id="RHEA-COMP:10190"/>
        <dbReference type="Rhea" id="RHEA-COMP:10192"/>
        <dbReference type="ChEBI" id="CHEBI:15378"/>
        <dbReference type="ChEBI" id="CHEBI:57856"/>
        <dbReference type="ChEBI" id="CHEBI:59789"/>
        <dbReference type="ChEBI" id="CHEBI:74269"/>
        <dbReference type="ChEBI" id="CHEBI:74445"/>
        <dbReference type="EC" id="2.1.1.34"/>
    </reaction>
</comment>
<keyword evidence="1 7" id="KW-0820">tRNA-binding</keyword>
<comment type="caution">
    <text evidence="7">Lacks conserved residue(s) required for the propagation of feature annotation.</text>
</comment>
<dbReference type="Gene3D" id="3.40.1280.10">
    <property type="match status" value="1"/>
</dbReference>
<dbReference type="EMBL" id="CP076132">
    <property type="protein sequence ID" value="QWG02306.1"/>
    <property type="molecule type" value="Genomic_DNA"/>
</dbReference>
<dbReference type="SUPFAM" id="SSF75217">
    <property type="entry name" value="alpha/beta knot"/>
    <property type="match status" value="1"/>
</dbReference>
<dbReference type="InterPro" id="IPR033671">
    <property type="entry name" value="TrmH"/>
</dbReference>